<dbReference type="SMART" id="SM00965">
    <property type="entry name" value="STN"/>
    <property type="match status" value="1"/>
</dbReference>
<dbReference type="InterPro" id="IPR010105">
    <property type="entry name" value="TonB_sidphr_rcpt"/>
</dbReference>
<evidence type="ECO:0000256" key="16">
    <source>
        <dbReference type="RuleBase" id="RU003357"/>
    </source>
</evidence>
<keyword evidence="9" id="KW-0406">Ion transport</keyword>
<dbReference type="Pfam" id="PF07715">
    <property type="entry name" value="Plug"/>
    <property type="match status" value="1"/>
</dbReference>
<dbReference type="PROSITE" id="PS52016">
    <property type="entry name" value="TONB_DEPENDENT_REC_3"/>
    <property type="match status" value="1"/>
</dbReference>
<evidence type="ECO:0000256" key="3">
    <source>
        <dbReference type="ARBA" id="ARBA00022448"/>
    </source>
</evidence>
<dbReference type="RefSeq" id="WP_190424591.1">
    <property type="nucleotide sequence ID" value="NZ_JAAOCA010000034.1"/>
</dbReference>
<keyword evidence="13 14" id="KW-0998">Cell outer membrane</keyword>
<dbReference type="Pfam" id="PF07660">
    <property type="entry name" value="STN"/>
    <property type="match status" value="1"/>
</dbReference>
<dbReference type="Gene3D" id="3.55.50.30">
    <property type="match status" value="1"/>
</dbReference>
<evidence type="ECO:0000256" key="7">
    <source>
        <dbReference type="ARBA" id="ARBA00022729"/>
    </source>
</evidence>
<keyword evidence="11 14" id="KW-0472">Membrane</keyword>
<evidence type="ECO:0000256" key="4">
    <source>
        <dbReference type="ARBA" id="ARBA00022452"/>
    </source>
</evidence>
<dbReference type="Proteomes" id="UP000805841">
    <property type="component" value="Unassembled WGS sequence"/>
</dbReference>
<accession>A0ABR7Z7S4</accession>
<sequence>MPTHYTLNHLTKAFRIRHVFNARLPALGLLIALPLAAQAQQWTLNIPAQSLGSALQALAQQTGAQVLYNSADADNLQTHAVSGRYGLGESVRQLLQGTGLNYQLDGNTVTVVRANDGALQLGPINVNTTGLGATTEGTGSYTTGSTNTATKMNLSLRETPQSVSVMTRQRIDDQKLNRLTDVLEQTPGLNVTYSGMERFDIYSRGSAITNYQIDGITTITESQTRTIPQTSMDMALYDRVEVLRGASGLMVGSGDPGGLINLVRKRPTKDFQAYVQAGAGSWDLYRTEADVSGPLTEDGRIRGRLVGAKQTQNSFMDWYGTQRDILYGVVETDLSDTTVLRTGIDYQKMEIDGAAGVPLIYSNGQRAYYSRSTSVGARWAKDEIETYNYIVNLEQQLPYDWSLNVAANYMDIDRSTLIGNYLFKDVGTLPSLNQQTGSARADRGKSSADQTQKGLNVTLQGPYDLFNRTHQLVLGFNYGSYKNDHIAYSDGISNLFNFNTWDNYLPRGTTFTPSFTMQTKYLQRGAFVANQFKVTDAVSVILGARTSDFSYDYNLTYFSSVAPSSSKKREHGQVSPYAAVVYDLTPEQSVYVSYTDIFQPQSYQDRTGAVLEPVTGSNYEAGWKGEFLDGRLNAAVAVYRVERDNLADVDTGYYVPGTTTQAYKNIDGATTKGYDVEVTGQVAPGWNVTGSFTHSVTKDQDGDRAMTSLPADMLKLWSTYKLRGDWDKLTVGGGLNWNGPTYAKFGQYKVGEGDYTVFNSMARYQVSKHLATTLNFNNIFDKNYLASVKGAQGLYGEPRNFMVNVRYDF</sequence>
<dbReference type="Pfam" id="PF00593">
    <property type="entry name" value="TonB_dep_Rec_b-barrel"/>
    <property type="match status" value="1"/>
</dbReference>
<evidence type="ECO:0000259" key="18">
    <source>
        <dbReference type="SMART" id="SM00965"/>
    </source>
</evidence>
<comment type="subcellular location">
    <subcellularLocation>
        <location evidence="1 14">Cell outer membrane</location>
        <topology evidence="1 14">Multi-pass membrane protein</topology>
    </subcellularLocation>
</comment>
<dbReference type="InterPro" id="IPR000531">
    <property type="entry name" value="Beta-barrel_TonB"/>
</dbReference>
<keyword evidence="20" id="KW-1185">Reference proteome</keyword>
<evidence type="ECO:0000256" key="5">
    <source>
        <dbReference type="ARBA" id="ARBA00022496"/>
    </source>
</evidence>
<organism evidence="19 20">
    <name type="scientific">Pseudomonas typographi</name>
    <dbReference type="NCBI Taxonomy" id="2715964"/>
    <lineage>
        <taxon>Bacteria</taxon>
        <taxon>Pseudomonadati</taxon>
        <taxon>Pseudomonadota</taxon>
        <taxon>Gammaproteobacteria</taxon>
        <taxon>Pseudomonadales</taxon>
        <taxon>Pseudomonadaceae</taxon>
        <taxon>Pseudomonas</taxon>
    </lineage>
</organism>
<evidence type="ECO:0000256" key="13">
    <source>
        <dbReference type="ARBA" id="ARBA00023237"/>
    </source>
</evidence>
<gene>
    <name evidence="19" type="ORF">HAQ05_22105</name>
</gene>
<keyword evidence="10 16" id="KW-0798">TonB box</keyword>
<dbReference type="EMBL" id="JAAOCA010000034">
    <property type="protein sequence ID" value="MBD1601373.1"/>
    <property type="molecule type" value="Genomic_DNA"/>
</dbReference>
<keyword evidence="5" id="KW-0410">Iron transport</keyword>
<reference evidence="19 20" key="1">
    <citation type="journal article" date="2020" name="Insects">
        <title>Bacteria Belonging to Pseudomonas typographi sp. nov. from the Bark Beetle Ips typographus Have Genomic Potential to Aid in the Host Ecology.</title>
        <authorList>
            <person name="Peral-Aranega E."/>
            <person name="Saati-Santamaria Z."/>
            <person name="Kolarik M."/>
            <person name="Rivas R."/>
            <person name="Garcia-Fraile P."/>
        </authorList>
    </citation>
    <scope>NUCLEOTIDE SEQUENCE [LARGE SCALE GENOMIC DNA]</scope>
    <source>
        <strain evidence="19 20">CA3A</strain>
    </source>
</reference>
<dbReference type="PANTHER" id="PTHR32552:SF74">
    <property type="entry name" value="HYDROXAMATE SIDEROPHORE RECEPTOR FHUE"/>
    <property type="match status" value="1"/>
</dbReference>
<dbReference type="InterPro" id="IPR037066">
    <property type="entry name" value="Plug_dom_sf"/>
</dbReference>
<dbReference type="NCBIfam" id="TIGR01783">
    <property type="entry name" value="TonB-siderophor"/>
    <property type="match status" value="1"/>
</dbReference>
<evidence type="ECO:0000256" key="1">
    <source>
        <dbReference type="ARBA" id="ARBA00004571"/>
    </source>
</evidence>
<evidence type="ECO:0000256" key="2">
    <source>
        <dbReference type="ARBA" id="ARBA00009810"/>
    </source>
</evidence>
<proteinExistence type="inferred from homology"/>
<evidence type="ECO:0000313" key="19">
    <source>
        <dbReference type="EMBL" id="MBD1601373.1"/>
    </source>
</evidence>
<dbReference type="InterPro" id="IPR039426">
    <property type="entry name" value="TonB-dep_rcpt-like"/>
</dbReference>
<feature type="short sequence motif" description="TonB C-terminal box" evidence="15">
    <location>
        <begin position="792"/>
        <end position="809"/>
    </location>
</feature>
<feature type="chain" id="PRO_5047366404" evidence="17">
    <location>
        <begin position="40"/>
        <end position="809"/>
    </location>
</feature>
<keyword evidence="7 17" id="KW-0732">Signal</keyword>
<evidence type="ECO:0000256" key="8">
    <source>
        <dbReference type="ARBA" id="ARBA00023004"/>
    </source>
</evidence>
<dbReference type="InterPro" id="IPR011662">
    <property type="entry name" value="Secretin/TonB_short_N"/>
</dbReference>
<feature type="signal peptide" evidence="17">
    <location>
        <begin position="1"/>
        <end position="39"/>
    </location>
</feature>
<feature type="domain" description="Secretin/TonB short N-terminal" evidence="18">
    <location>
        <begin position="64"/>
        <end position="114"/>
    </location>
</feature>
<evidence type="ECO:0000256" key="6">
    <source>
        <dbReference type="ARBA" id="ARBA00022692"/>
    </source>
</evidence>
<dbReference type="PANTHER" id="PTHR32552">
    <property type="entry name" value="FERRICHROME IRON RECEPTOR-RELATED"/>
    <property type="match status" value="1"/>
</dbReference>
<evidence type="ECO:0000256" key="10">
    <source>
        <dbReference type="ARBA" id="ARBA00023077"/>
    </source>
</evidence>
<dbReference type="CDD" id="cd01347">
    <property type="entry name" value="ligand_gated_channel"/>
    <property type="match status" value="1"/>
</dbReference>
<dbReference type="Gene3D" id="2.40.170.20">
    <property type="entry name" value="TonB-dependent receptor, beta-barrel domain"/>
    <property type="match status" value="1"/>
</dbReference>
<dbReference type="SUPFAM" id="SSF56935">
    <property type="entry name" value="Porins"/>
    <property type="match status" value="1"/>
</dbReference>
<comment type="caution">
    <text evidence="19">The sequence shown here is derived from an EMBL/GenBank/DDBJ whole genome shotgun (WGS) entry which is preliminary data.</text>
</comment>
<dbReference type="PROSITE" id="PS01156">
    <property type="entry name" value="TONB_DEPENDENT_REC_2"/>
    <property type="match status" value="1"/>
</dbReference>
<dbReference type="InterPro" id="IPR036942">
    <property type="entry name" value="Beta-barrel_TonB_sf"/>
</dbReference>
<keyword evidence="8" id="KW-0408">Iron</keyword>
<keyword evidence="12 19" id="KW-0675">Receptor</keyword>
<evidence type="ECO:0000256" key="14">
    <source>
        <dbReference type="PROSITE-ProRule" id="PRU01360"/>
    </source>
</evidence>
<dbReference type="InterPro" id="IPR010917">
    <property type="entry name" value="TonB_rcpt_CS"/>
</dbReference>
<evidence type="ECO:0000256" key="15">
    <source>
        <dbReference type="PROSITE-ProRule" id="PRU10144"/>
    </source>
</evidence>
<keyword evidence="6 14" id="KW-0812">Transmembrane</keyword>
<keyword evidence="4 14" id="KW-1134">Transmembrane beta strand</keyword>
<keyword evidence="3 14" id="KW-0813">Transport</keyword>
<dbReference type="InterPro" id="IPR012910">
    <property type="entry name" value="Plug_dom"/>
</dbReference>
<evidence type="ECO:0000256" key="12">
    <source>
        <dbReference type="ARBA" id="ARBA00023170"/>
    </source>
</evidence>
<dbReference type="Gene3D" id="2.170.130.10">
    <property type="entry name" value="TonB-dependent receptor, plug domain"/>
    <property type="match status" value="1"/>
</dbReference>
<evidence type="ECO:0000256" key="9">
    <source>
        <dbReference type="ARBA" id="ARBA00023065"/>
    </source>
</evidence>
<evidence type="ECO:0000256" key="11">
    <source>
        <dbReference type="ARBA" id="ARBA00023136"/>
    </source>
</evidence>
<evidence type="ECO:0000256" key="17">
    <source>
        <dbReference type="SAM" id="SignalP"/>
    </source>
</evidence>
<name>A0ABR7Z7S4_9PSED</name>
<comment type="similarity">
    <text evidence="2 14 16">Belongs to the TonB-dependent receptor family.</text>
</comment>
<evidence type="ECO:0000313" key="20">
    <source>
        <dbReference type="Proteomes" id="UP000805841"/>
    </source>
</evidence>
<protein>
    <submittedName>
        <fullName evidence="19">TonB-dependent siderophore receptor</fullName>
    </submittedName>
</protein>